<accession>A0ABQ4ULN4</accession>
<reference evidence="3" key="2">
    <citation type="submission" date="2021-08" db="EMBL/GenBank/DDBJ databases">
        <authorList>
            <person name="Tani A."/>
            <person name="Ola A."/>
            <person name="Ogura Y."/>
            <person name="Katsura K."/>
            <person name="Hayashi T."/>
        </authorList>
    </citation>
    <scope>NUCLEOTIDE SEQUENCE</scope>
    <source>
        <strain evidence="3">NBRC 15686</strain>
    </source>
</reference>
<sequence length="216" mass="23053">MSMKIIAAGFCFALAAAALPLSGPAGAEPVPPLAARSELDAFLWPGTEPPRRLDQHGDRLRPESLRDRLVVVSFVHADCTIACAVRVLDLDKLAQALPAPLRERVTFLSIGTDPARDDPARLRAFAEGLVGKTTRLRFLDSDAASTAALAAALRYPPAALPEPPPTILVFDRTGRMAMAYGGDPLDGPRLLQDLTLLETFENGIGRPARGEARDPA</sequence>
<dbReference type="InterPro" id="IPR036249">
    <property type="entry name" value="Thioredoxin-like_sf"/>
</dbReference>
<evidence type="ECO:0000256" key="2">
    <source>
        <dbReference type="SAM" id="SignalP"/>
    </source>
</evidence>
<reference evidence="3" key="1">
    <citation type="journal article" date="2021" name="Front. Microbiol.">
        <title>Comprehensive Comparative Genomics and Phenotyping of Methylobacterium Species.</title>
        <authorList>
            <person name="Alessa O."/>
            <person name="Ogura Y."/>
            <person name="Fujitani Y."/>
            <person name="Takami H."/>
            <person name="Hayashi T."/>
            <person name="Sahin N."/>
            <person name="Tani A."/>
        </authorList>
    </citation>
    <scope>NUCLEOTIDE SEQUENCE</scope>
    <source>
        <strain evidence="3">NBRC 15686</strain>
    </source>
</reference>
<organism evidence="3 4">
    <name type="scientific">Methylorubrum aminovorans</name>
    <dbReference type="NCBI Taxonomy" id="269069"/>
    <lineage>
        <taxon>Bacteria</taxon>
        <taxon>Pseudomonadati</taxon>
        <taxon>Pseudomonadota</taxon>
        <taxon>Alphaproteobacteria</taxon>
        <taxon>Hyphomicrobiales</taxon>
        <taxon>Methylobacteriaceae</taxon>
        <taxon>Methylorubrum</taxon>
    </lineage>
</organism>
<feature type="signal peptide" evidence="2">
    <location>
        <begin position="1"/>
        <end position="27"/>
    </location>
</feature>
<dbReference type="Pfam" id="PF02630">
    <property type="entry name" value="SCO1-SenC"/>
    <property type="match status" value="1"/>
</dbReference>
<evidence type="ECO:0008006" key="5">
    <source>
        <dbReference type="Google" id="ProtNLM"/>
    </source>
</evidence>
<evidence type="ECO:0000313" key="3">
    <source>
        <dbReference type="EMBL" id="GJE67020.1"/>
    </source>
</evidence>
<comment type="similarity">
    <text evidence="1">Belongs to the SCO1/2 family.</text>
</comment>
<evidence type="ECO:0000313" key="4">
    <source>
        <dbReference type="Proteomes" id="UP001055039"/>
    </source>
</evidence>
<dbReference type="SUPFAM" id="SSF52833">
    <property type="entry name" value="Thioredoxin-like"/>
    <property type="match status" value="1"/>
</dbReference>
<proteinExistence type="inferred from homology"/>
<dbReference type="Gene3D" id="3.40.30.10">
    <property type="entry name" value="Glutaredoxin"/>
    <property type="match status" value="1"/>
</dbReference>
<keyword evidence="2" id="KW-0732">Signal</keyword>
<protein>
    <recommendedName>
        <fullName evidence="5">Electron transport protein SCO1/SenC</fullName>
    </recommendedName>
</protein>
<dbReference type="Proteomes" id="UP001055039">
    <property type="component" value="Unassembled WGS sequence"/>
</dbReference>
<name>A0ABQ4ULN4_9HYPH</name>
<feature type="chain" id="PRO_5046182821" description="Electron transport protein SCO1/SenC" evidence="2">
    <location>
        <begin position="28"/>
        <end position="216"/>
    </location>
</feature>
<keyword evidence="4" id="KW-1185">Reference proteome</keyword>
<evidence type="ECO:0000256" key="1">
    <source>
        <dbReference type="ARBA" id="ARBA00010996"/>
    </source>
</evidence>
<dbReference type="EMBL" id="BPRC01000020">
    <property type="protein sequence ID" value="GJE67020.1"/>
    <property type="molecule type" value="Genomic_DNA"/>
</dbReference>
<dbReference type="InterPro" id="IPR003782">
    <property type="entry name" value="SCO1/SenC"/>
</dbReference>
<comment type="caution">
    <text evidence="3">The sequence shown here is derived from an EMBL/GenBank/DDBJ whole genome shotgun (WGS) entry which is preliminary data.</text>
</comment>
<gene>
    <name evidence="3" type="ORF">LNAOJCKE_4244</name>
</gene>